<dbReference type="AlphaFoldDB" id="A0AA40K848"/>
<feature type="transmembrane region" description="Helical" evidence="2">
    <location>
        <begin position="419"/>
        <end position="446"/>
    </location>
</feature>
<feature type="transmembrane region" description="Helical" evidence="2">
    <location>
        <begin position="708"/>
        <end position="734"/>
    </location>
</feature>
<gene>
    <name evidence="3" type="ORF">B0T18DRAFT_436909</name>
</gene>
<keyword evidence="2" id="KW-0472">Membrane</keyword>
<accession>A0AA40K848</accession>
<keyword evidence="2" id="KW-0812">Transmembrane</keyword>
<dbReference type="EMBL" id="JAUKUD010000003">
    <property type="protein sequence ID" value="KAK0749340.1"/>
    <property type="molecule type" value="Genomic_DNA"/>
</dbReference>
<feature type="compositionally biased region" description="Low complexity" evidence="1">
    <location>
        <begin position="176"/>
        <end position="186"/>
    </location>
</feature>
<comment type="caution">
    <text evidence="3">The sequence shown here is derived from an EMBL/GenBank/DDBJ whole genome shotgun (WGS) entry which is preliminary data.</text>
</comment>
<feature type="region of interest" description="Disordered" evidence="1">
    <location>
        <begin position="172"/>
        <end position="213"/>
    </location>
</feature>
<feature type="transmembrane region" description="Helical" evidence="2">
    <location>
        <begin position="746"/>
        <end position="769"/>
    </location>
</feature>
<evidence type="ECO:0000256" key="2">
    <source>
        <dbReference type="SAM" id="Phobius"/>
    </source>
</evidence>
<feature type="transmembrane region" description="Helical" evidence="2">
    <location>
        <begin position="325"/>
        <end position="352"/>
    </location>
</feature>
<evidence type="ECO:0000313" key="3">
    <source>
        <dbReference type="EMBL" id="KAK0749340.1"/>
    </source>
</evidence>
<feature type="region of interest" description="Disordered" evidence="1">
    <location>
        <begin position="134"/>
        <end position="160"/>
    </location>
</feature>
<dbReference type="Proteomes" id="UP001172155">
    <property type="component" value="Unassembled WGS sequence"/>
</dbReference>
<feature type="compositionally biased region" description="Pro residues" evidence="1">
    <location>
        <begin position="19"/>
        <end position="28"/>
    </location>
</feature>
<feature type="transmembrane region" description="Helical" evidence="2">
    <location>
        <begin position="373"/>
        <end position="399"/>
    </location>
</feature>
<proteinExistence type="predicted"/>
<feature type="transmembrane region" description="Helical" evidence="2">
    <location>
        <begin position="638"/>
        <end position="655"/>
    </location>
</feature>
<keyword evidence="4" id="KW-1185">Reference proteome</keyword>
<name>A0AA40K848_9PEZI</name>
<feature type="transmembrane region" description="Helical" evidence="2">
    <location>
        <begin position="284"/>
        <end position="305"/>
    </location>
</feature>
<organism evidence="3 4">
    <name type="scientific">Schizothecium vesticola</name>
    <dbReference type="NCBI Taxonomy" id="314040"/>
    <lineage>
        <taxon>Eukaryota</taxon>
        <taxon>Fungi</taxon>
        <taxon>Dikarya</taxon>
        <taxon>Ascomycota</taxon>
        <taxon>Pezizomycotina</taxon>
        <taxon>Sordariomycetes</taxon>
        <taxon>Sordariomycetidae</taxon>
        <taxon>Sordariales</taxon>
        <taxon>Schizotheciaceae</taxon>
        <taxon>Schizothecium</taxon>
    </lineage>
</organism>
<protein>
    <recommendedName>
        <fullName evidence="5">Phosphoribosylaminoimidazole-succinocarboxamide synthase</fullName>
    </recommendedName>
</protein>
<dbReference type="PANTHER" id="PTHR37544">
    <property type="entry name" value="SPRAY-RELATED"/>
    <property type="match status" value="1"/>
</dbReference>
<reference evidence="3" key="1">
    <citation type="submission" date="2023-06" db="EMBL/GenBank/DDBJ databases">
        <title>Genome-scale phylogeny and comparative genomics of the fungal order Sordariales.</title>
        <authorList>
            <consortium name="Lawrence Berkeley National Laboratory"/>
            <person name="Hensen N."/>
            <person name="Bonometti L."/>
            <person name="Westerberg I."/>
            <person name="Brannstrom I.O."/>
            <person name="Guillou S."/>
            <person name="Cros-Aarteil S."/>
            <person name="Calhoun S."/>
            <person name="Haridas S."/>
            <person name="Kuo A."/>
            <person name="Mondo S."/>
            <person name="Pangilinan J."/>
            <person name="Riley R."/>
            <person name="LaButti K."/>
            <person name="Andreopoulos B."/>
            <person name="Lipzen A."/>
            <person name="Chen C."/>
            <person name="Yanf M."/>
            <person name="Daum C."/>
            <person name="Ng V."/>
            <person name="Clum A."/>
            <person name="Steindorff A."/>
            <person name="Ohm R."/>
            <person name="Martin F."/>
            <person name="Silar P."/>
            <person name="Natvig D."/>
            <person name="Lalanne C."/>
            <person name="Gautier V."/>
            <person name="Ament-velasquez S.L."/>
            <person name="Kruys A."/>
            <person name="Hutchinson M.I."/>
            <person name="Powell A.J."/>
            <person name="Barry K."/>
            <person name="Miller A.N."/>
            <person name="Grigoriev I.V."/>
            <person name="Debuchy R."/>
            <person name="Gladieux P."/>
            <person name="Thoren M.H."/>
            <person name="Johannesson H."/>
        </authorList>
    </citation>
    <scope>NUCLEOTIDE SEQUENCE</scope>
    <source>
        <strain evidence="3">SMH3187-1</strain>
    </source>
</reference>
<dbReference type="InterPro" id="IPR021840">
    <property type="entry name" value="DUF3433"/>
</dbReference>
<sequence length="815" mass="89409">MTNYQSLSPDEPVESRPVPHAPTPPSIPFRPSTTTESEPELYGPDRLFGPQQAQVLRSFARPQPVIVEGPLRRVPDLPVSPQYGYRQPQWETGFNAAMLTDFRDELARLEGVITPGVDDTPHIQYAIEALTRHRDRDTGYSGDGASSSDDEPRPPRLSPVAQLHRGYSPVAREELPPQQQQQQTDYPPQPMPNPIFSAPYPALPPPAQLQPEDEYLEPPRTDLLADPRTSADSLALSVRKSQGVVQPHEWKAVDRDYIVARIGEQKATGLPTLDFKPTALRTPALVTLMVLCLLMVGAVIASAVYSELHDGLLPYVSLYGGQYFLFRVLPPLLGACLLLYAQFVITTIVRTLPFVQLASDNPKDREGALFQGLYYTCFLWPELVGTWHTWVPMFVTWLLNFTIPLHNSLFTVILVDDQWTWAATQGVAWTLVALYLAMLLSTLVVWRHWAAQRTTGLMWDPRSLADITALISDTNTADDYHGTEQARTRDGIRFALRRRLHDRLGYWTWKDARPGFWYTLGSPLDDPNTHPLNATTQLTGAKPMATKPNTVAFGTETLITPDLESGSPSTPHRRAYLPFPLRTLPLAVSLALLTLLLLALFLVTFLPQTSLLAHHGFPTGAGLTAAPSHQGAFSPANFLWSFLPSLVGMVLFLGFQSVDMHVRVLAPWAALARQPGGATPEQGLLADWAACAPGVVSVKAARAGEWRVAGVSFLATVFVLLPVLAGGSFMALTVTGTGEVRMFASWGVYGTVLGLAVVFVVAVAGVLSVGRKGMGMTHGVECLGEVVGFLGNEEMLGERGLKSLWVTVMVMGYYG</sequence>
<evidence type="ECO:0008006" key="5">
    <source>
        <dbReference type="Google" id="ProtNLM"/>
    </source>
</evidence>
<dbReference type="Pfam" id="PF11915">
    <property type="entry name" value="DUF3433"/>
    <property type="match status" value="1"/>
</dbReference>
<feature type="region of interest" description="Disordered" evidence="1">
    <location>
        <begin position="1"/>
        <end position="47"/>
    </location>
</feature>
<evidence type="ECO:0000256" key="1">
    <source>
        <dbReference type="SAM" id="MobiDB-lite"/>
    </source>
</evidence>
<keyword evidence="2" id="KW-1133">Transmembrane helix</keyword>
<evidence type="ECO:0000313" key="4">
    <source>
        <dbReference type="Proteomes" id="UP001172155"/>
    </source>
</evidence>
<feature type="transmembrane region" description="Helical" evidence="2">
    <location>
        <begin position="583"/>
        <end position="606"/>
    </location>
</feature>
<dbReference type="PANTHER" id="PTHR37544:SF1">
    <property type="entry name" value="PHOSPHORIBOSYLAMINOIMIDAZOLE-SUCCINOCARBOXAMIDE SYNTHASE"/>
    <property type="match status" value="1"/>
</dbReference>